<dbReference type="AlphaFoldDB" id="A0A4R2C2B4"/>
<dbReference type="Gene3D" id="3.10.180.10">
    <property type="entry name" value="2,3-Dihydroxybiphenyl 1,2-Dioxygenase, domain 1"/>
    <property type="match status" value="1"/>
</dbReference>
<sequence length="133" mass="14305">MTVRFGYTILYVPDVRATIAFYEAAFGLTPRFLHESNLYAEMETGDTTLAFAGEEMAEMNGLAIRPLRAGDLAQAVEIALICDDPQSSWDRAVAAGASPLSPPTAKPWGQIVGYVRDLNGGMVELCSDMTAIA</sequence>
<comment type="caution">
    <text evidence="2">The sequence shown here is derived from an EMBL/GenBank/DDBJ whole genome shotgun (WGS) entry which is preliminary data.</text>
</comment>
<evidence type="ECO:0000313" key="2">
    <source>
        <dbReference type="EMBL" id="TCN34356.1"/>
    </source>
</evidence>
<dbReference type="PANTHER" id="PTHR21366">
    <property type="entry name" value="GLYOXALASE FAMILY PROTEIN"/>
    <property type="match status" value="1"/>
</dbReference>
<organism evidence="2 3">
    <name type="scientific">Shinella granuli</name>
    <dbReference type="NCBI Taxonomy" id="323621"/>
    <lineage>
        <taxon>Bacteria</taxon>
        <taxon>Pseudomonadati</taxon>
        <taxon>Pseudomonadota</taxon>
        <taxon>Alphaproteobacteria</taxon>
        <taxon>Hyphomicrobiales</taxon>
        <taxon>Rhizobiaceae</taxon>
        <taxon>Shinella</taxon>
    </lineage>
</organism>
<evidence type="ECO:0000259" key="1">
    <source>
        <dbReference type="PROSITE" id="PS51819"/>
    </source>
</evidence>
<dbReference type="SUPFAM" id="SSF54593">
    <property type="entry name" value="Glyoxalase/Bleomycin resistance protein/Dihydroxybiphenyl dioxygenase"/>
    <property type="match status" value="1"/>
</dbReference>
<dbReference type="PROSITE" id="PS51819">
    <property type="entry name" value="VOC"/>
    <property type="match status" value="1"/>
</dbReference>
<dbReference type="Proteomes" id="UP000295351">
    <property type="component" value="Unassembled WGS sequence"/>
</dbReference>
<dbReference type="EMBL" id="SLVX01000036">
    <property type="protein sequence ID" value="TCN34356.1"/>
    <property type="molecule type" value="Genomic_DNA"/>
</dbReference>
<name>A0A4R2C2B4_SHIGR</name>
<dbReference type="InterPro" id="IPR004360">
    <property type="entry name" value="Glyas_Fos-R_dOase_dom"/>
</dbReference>
<protein>
    <submittedName>
        <fullName evidence="2">Putative glyoxalase superfamily protein PhnB</fullName>
    </submittedName>
</protein>
<dbReference type="PANTHER" id="PTHR21366:SF22">
    <property type="entry name" value="VOC DOMAIN-CONTAINING PROTEIN"/>
    <property type="match status" value="1"/>
</dbReference>
<dbReference type="Pfam" id="PF00903">
    <property type="entry name" value="Glyoxalase"/>
    <property type="match status" value="1"/>
</dbReference>
<gene>
    <name evidence="2" type="ORF">EV665_13617</name>
</gene>
<dbReference type="InterPro" id="IPR029068">
    <property type="entry name" value="Glyas_Bleomycin-R_OHBP_Dase"/>
</dbReference>
<accession>A0A4R2C2B4</accession>
<evidence type="ECO:0000313" key="3">
    <source>
        <dbReference type="Proteomes" id="UP000295351"/>
    </source>
</evidence>
<dbReference type="InterPro" id="IPR050383">
    <property type="entry name" value="GlyoxalaseI/FosfomycinResist"/>
</dbReference>
<feature type="domain" description="VOC" evidence="1">
    <location>
        <begin position="4"/>
        <end position="128"/>
    </location>
</feature>
<dbReference type="InterPro" id="IPR037523">
    <property type="entry name" value="VOC_core"/>
</dbReference>
<proteinExistence type="predicted"/>
<keyword evidence="3" id="KW-1185">Reference proteome</keyword>
<reference evidence="2 3" key="1">
    <citation type="submission" date="2019-03" db="EMBL/GenBank/DDBJ databases">
        <title>Genomic Encyclopedia of Type Strains, Phase IV (KMG-IV): sequencing the most valuable type-strain genomes for metagenomic binning, comparative biology and taxonomic classification.</title>
        <authorList>
            <person name="Goeker M."/>
        </authorList>
    </citation>
    <scope>NUCLEOTIDE SEQUENCE [LARGE SCALE GENOMIC DNA]</scope>
    <source>
        <strain evidence="2 3">DSM 18401</strain>
    </source>
</reference>